<dbReference type="InterPro" id="IPR004299">
    <property type="entry name" value="MBOAT_fam"/>
</dbReference>
<feature type="transmembrane region" description="Helical" evidence="12">
    <location>
        <begin position="12"/>
        <end position="31"/>
    </location>
</feature>
<evidence type="ECO:0000256" key="8">
    <source>
        <dbReference type="ARBA" id="ARBA00022989"/>
    </source>
</evidence>
<feature type="transmembrane region" description="Helical" evidence="12">
    <location>
        <begin position="43"/>
        <end position="65"/>
    </location>
</feature>
<dbReference type="InterPro" id="IPR024194">
    <property type="entry name" value="Ac/AlaTfrase_AlgI/DltB"/>
</dbReference>
<keyword evidence="11" id="KW-0012">Acyltransferase</keyword>
<evidence type="ECO:0000256" key="11">
    <source>
        <dbReference type="PIRNR" id="PIRNR016636"/>
    </source>
</evidence>
<evidence type="ECO:0000256" key="5">
    <source>
        <dbReference type="ARBA" id="ARBA00022475"/>
    </source>
</evidence>
<name>A0A7W5Z360_9HYPH</name>
<dbReference type="GO" id="GO:0016746">
    <property type="term" value="F:acyltransferase activity"/>
    <property type="evidence" value="ECO:0007669"/>
    <property type="project" value="UniProtKB-KW"/>
</dbReference>
<evidence type="ECO:0000256" key="3">
    <source>
        <dbReference type="ARBA" id="ARBA00010323"/>
    </source>
</evidence>
<keyword evidence="14" id="KW-1185">Reference proteome</keyword>
<sequence length="456" mass="50959">MSILFYAWGEKILTLVMLASVAANWIFGLLLERYPAGHGGKFVVAGAVVVNLGLLGFFKYSGFFVEQLNDVIVPLGFSAWVFDAPPLPLGISFFTFHALSYVIDIYRREAPAQRNPVDFALYISLFPQLIAGPIIRYHDISTQLTQRRTRFDYVVSGVERFVAGFGKKMLLANPLGEVADTIFALPPDQLTTPVAWLGIICYALQIYLDFSAYSDMAIGLARLFGFDFLENFNYPYKARSVQEFWRRWHISLSNWFRDYFYIPLGGSRVVEWRVWFNLVIVFLACGLWHGASWTFVVWGALHGLFLVLERIGLGRVLARLPAFIRSAYLLLVVTVAWVFFRADDIGAAFTYLGAMAGLNTPAQGPGVEDYLDIAVVIYLALGIMASAGLFTRLTADWRCRAGQVHGILSPGLDTLRIGADGRAMLAGRFVLLCAIAWLAAAQMAGGTYNPFIYFRF</sequence>
<proteinExistence type="inferred from homology"/>
<comment type="caution">
    <text evidence="13">The sequence shown here is derived from an EMBL/GenBank/DDBJ whole genome shotgun (WGS) entry which is preliminary data.</text>
</comment>
<feature type="transmembrane region" description="Helical" evidence="12">
    <location>
        <begin position="425"/>
        <end position="445"/>
    </location>
</feature>
<feature type="transmembrane region" description="Helical" evidence="12">
    <location>
        <begin position="85"/>
        <end position="106"/>
    </location>
</feature>
<organism evidence="13 14">
    <name type="scientific">Pseudochelatococcus contaminans</name>
    <dbReference type="NCBI Taxonomy" id="1538103"/>
    <lineage>
        <taxon>Bacteria</taxon>
        <taxon>Pseudomonadati</taxon>
        <taxon>Pseudomonadota</taxon>
        <taxon>Alphaproteobacteria</taxon>
        <taxon>Hyphomicrobiales</taxon>
        <taxon>Chelatococcaceae</taxon>
        <taxon>Pseudochelatococcus</taxon>
    </lineage>
</organism>
<evidence type="ECO:0000256" key="1">
    <source>
        <dbReference type="ARBA" id="ARBA00004651"/>
    </source>
</evidence>
<keyword evidence="5 11" id="KW-1003">Cell membrane</keyword>
<comment type="subcellular location">
    <subcellularLocation>
        <location evidence="1">Cell membrane</location>
        <topology evidence="1">Multi-pass membrane protein</topology>
    </subcellularLocation>
</comment>
<keyword evidence="6 12" id="KW-0812">Transmembrane</keyword>
<dbReference type="GO" id="GO:0005886">
    <property type="term" value="C:plasma membrane"/>
    <property type="evidence" value="ECO:0007669"/>
    <property type="project" value="UniProtKB-SubCell"/>
</dbReference>
<feature type="transmembrane region" description="Helical" evidence="12">
    <location>
        <begin position="322"/>
        <end position="340"/>
    </location>
</feature>
<dbReference type="PIRSF" id="PIRSF500217">
    <property type="entry name" value="AlgI"/>
    <property type="match status" value="1"/>
</dbReference>
<accession>A0A7W5Z360</accession>
<keyword evidence="7" id="KW-0016">Alginate biosynthesis</keyword>
<keyword evidence="11 13" id="KW-0808">Transferase</keyword>
<dbReference type="PIRSF" id="PIRSF016636">
    <property type="entry name" value="AlgI_DltB"/>
    <property type="match status" value="1"/>
</dbReference>
<gene>
    <name evidence="13" type="ORF">FHS81_001050</name>
</gene>
<dbReference type="AlphaFoldDB" id="A0A7W5Z360"/>
<protein>
    <recommendedName>
        <fullName evidence="4">Probable alginate O-acetylase AlgI</fullName>
    </recommendedName>
    <alternativeName>
        <fullName evidence="10">Alginate biosynthesis protein AlgI</fullName>
    </alternativeName>
</protein>
<keyword evidence="8 12" id="KW-1133">Transmembrane helix</keyword>
<evidence type="ECO:0000256" key="6">
    <source>
        <dbReference type="ARBA" id="ARBA00022692"/>
    </source>
</evidence>
<dbReference type="InterPro" id="IPR051085">
    <property type="entry name" value="MB_O-acyltransferase"/>
</dbReference>
<evidence type="ECO:0000256" key="9">
    <source>
        <dbReference type="ARBA" id="ARBA00023136"/>
    </source>
</evidence>
<dbReference type="Proteomes" id="UP000537592">
    <property type="component" value="Unassembled WGS sequence"/>
</dbReference>
<evidence type="ECO:0000256" key="12">
    <source>
        <dbReference type="SAM" id="Phobius"/>
    </source>
</evidence>
<dbReference type="PANTHER" id="PTHR13285:SF18">
    <property type="entry name" value="PROTEIN-CYSTEINE N-PALMITOYLTRANSFERASE RASP"/>
    <property type="match status" value="1"/>
</dbReference>
<evidence type="ECO:0000256" key="10">
    <source>
        <dbReference type="ARBA" id="ARBA00031030"/>
    </source>
</evidence>
<dbReference type="GO" id="GO:0042121">
    <property type="term" value="P:alginic acid biosynthetic process"/>
    <property type="evidence" value="ECO:0007669"/>
    <property type="project" value="UniProtKB-KW"/>
</dbReference>
<dbReference type="RefSeq" id="WP_246374741.1">
    <property type="nucleotide sequence ID" value="NZ_JACICC010000002.1"/>
</dbReference>
<evidence type="ECO:0000313" key="13">
    <source>
        <dbReference type="EMBL" id="MBB3808980.1"/>
    </source>
</evidence>
<feature type="transmembrane region" description="Helical" evidence="12">
    <location>
        <begin position="370"/>
        <end position="390"/>
    </location>
</feature>
<evidence type="ECO:0000256" key="2">
    <source>
        <dbReference type="ARBA" id="ARBA00005182"/>
    </source>
</evidence>
<feature type="transmembrane region" description="Helical" evidence="12">
    <location>
        <begin position="272"/>
        <end position="289"/>
    </location>
</feature>
<dbReference type="EMBL" id="JACICC010000002">
    <property type="protein sequence ID" value="MBB3808980.1"/>
    <property type="molecule type" value="Genomic_DNA"/>
</dbReference>
<dbReference type="PANTHER" id="PTHR13285">
    <property type="entry name" value="ACYLTRANSFERASE"/>
    <property type="match status" value="1"/>
</dbReference>
<dbReference type="InterPro" id="IPR028362">
    <property type="entry name" value="AlgI"/>
</dbReference>
<evidence type="ECO:0000256" key="4">
    <source>
        <dbReference type="ARBA" id="ARBA00016084"/>
    </source>
</evidence>
<dbReference type="Pfam" id="PF03062">
    <property type="entry name" value="MBOAT"/>
    <property type="match status" value="1"/>
</dbReference>
<evidence type="ECO:0000256" key="7">
    <source>
        <dbReference type="ARBA" id="ARBA00022841"/>
    </source>
</evidence>
<keyword evidence="9 11" id="KW-0472">Membrane</keyword>
<evidence type="ECO:0000313" key="14">
    <source>
        <dbReference type="Proteomes" id="UP000537592"/>
    </source>
</evidence>
<reference evidence="13 14" key="1">
    <citation type="submission" date="2020-08" db="EMBL/GenBank/DDBJ databases">
        <title>Genomic Encyclopedia of Type Strains, Phase IV (KMG-IV): sequencing the most valuable type-strain genomes for metagenomic binning, comparative biology and taxonomic classification.</title>
        <authorList>
            <person name="Goeker M."/>
        </authorList>
    </citation>
    <scope>NUCLEOTIDE SEQUENCE [LARGE SCALE GENOMIC DNA]</scope>
    <source>
        <strain evidence="13 14">DSM 28760</strain>
    </source>
</reference>
<comment type="similarity">
    <text evidence="3 11">Belongs to the membrane-bound acyltransferase family.</text>
</comment>
<comment type="pathway">
    <text evidence="2">Glycan biosynthesis; alginate biosynthesis.</text>
</comment>